<dbReference type="Proteomes" id="UP001549119">
    <property type="component" value="Unassembled WGS sequence"/>
</dbReference>
<comment type="caution">
    <text evidence="1">The sequence shown here is derived from an EMBL/GenBank/DDBJ whole genome shotgun (WGS) entry which is preliminary data.</text>
</comment>
<dbReference type="EMBL" id="JBEPNW010000002">
    <property type="protein sequence ID" value="MET3868334.1"/>
    <property type="molecule type" value="Genomic_DNA"/>
</dbReference>
<reference evidence="1 2" key="1">
    <citation type="submission" date="2024-06" db="EMBL/GenBank/DDBJ databases">
        <title>Genomics of switchgrass bacterial isolates.</title>
        <authorList>
            <person name="Shade A."/>
        </authorList>
    </citation>
    <scope>NUCLEOTIDE SEQUENCE [LARGE SCALE GENOMIC DNA]</scope>
    <source>
        <strain evidence="1 2">PvP084</strain>
    </source>
</reference>
<keyword evidence="2" id="KW-1185">Reference proteome</keyword>
<name>A0ABV2NP79_9HYPH</name>
<organism evidence="1 2">
    <name type="scientific">Methylobacterium radiotolerans</name>
    <dbReference type="NCBI Taxonomy" id="31998"/>
    <lineage>
        <taxon>Bacteria</taxon>
        <taxon>Pseudomonadati</taxon>
        <taxon>Pseudomonadota</taxon>
        <taxon>Alphaproteobacteria</taxon>
        <taxon>Hyphomicrobiales</taxon>
        <taxon>Methylobacteriaceae</taxon>
        <taxon>Methylobacterium</taxon>
    </lineage>
</organism>
<dbReference type="Pfam" id="PF02924">
    <property type="entry name" value="HDPD"/>
    <property type="match status" value="1"/>
</dbReference>
<evidence type="ECO:0008006" key="3">
    <source>
        <dbReference type="Google" id="ProtNLM"/>
    </source>
</evidence>
<dbReference type="RefSeq" id="WP_209650452.1">
    <property type="nucleotide sequence ID" value="NZ_JBEPNV010000001.1"/>
</dbReference>
<proteinExistence type="predicted"/>
<sequence length="130" mass="13405">MGTSNVYASYDPTALFAGAFPVRHRPVTVASGSNAAGAPLKRGTLLGRVTATDKYVPCVATVNDGSQVPAAVLAADLDASVADAVGPAYFEGEFAGEIMTIDASWTIQTLQASLRQNKADLYVRTVGVLG</sequence>
<dbReference type="Gene3D" id="2.40.300.10">
    <property type="entry name" value="Head decoration protein D"/>
    <property type="match status" value="1"/>
</dbReference>
<evidence type="ECO:0000313" key="2">
    <source>
        <dbReference type="Proteomes" id="UP001549119"/>
    </source>
</evidence>
<evidence type="ECO:0000313" key="1">
    <source>
        <dbReference type="EMBL" id="MET3868334.1"/>
    </source>
</evidence>
<accession>A0ABV2NP79</accession>
<protein>
    <recommendedName>
        <fullName evidence="3">Head decoration protein</fullName>
    </recommendedName>
</protein>
<dbReference type="InterPro" id="IPR004195">
    <property type="entry name" value="Head_decoration_D"/>
</dbReference>
<gene>
    <name evidence="1" type="ORF">ABIC20_005643</name>
</gene>